<reference evidence="2 3" key="1">
    <citation type="submission" date="2016-11" db="EMBL/GenBank/DDBJ databases">
        <authorList>
            <person name="Jaros S."/>
            <person name="Januszkiewicz K."/>
            <person name="Wedrychowicz H."/>
        </authorList>
    </citation>
    <scope>NUCLEOTIDE SEQUENCE [LARGE SCALE GENOMIC DNA]</scope>
    <source>
        <strain evidence="2 3">CGMCC 4.2025</strain>
    </source>
</reference>
<name>A0A1M7MP89_9ACTN</name>
<dbReference type="Proteomes" id="UP000184111">
    <property type="component" value="Unassembled WGS sequence"/>
</dbReference>
<feature type="signal peptide" evidence="1">
    <location>
        <begin position="1"/>
        <end position="20"/>
    </location>
</feature>
<keyword evidence="1" id="KW-0732">Signal</keyword>
<dbReference type="RefSeq" id="WP_073500887.1">
    <property type="nucleotide sequence ID" value="NZ_FRBI01000016.1"/>
</dbReference>
<keyword evidence="3" id="KW-1185">Reference proteome</keyword>
<evidence type="ECO:0000313" key="2">
    <source>
        <dbReference type="EMBL" id="SHM92745.1"/>
    </source>
</evidence>
<evidence type="ECO:0000313" key="3">
    <source>
        <dbReference type="Proteomes" id="UP000184111"/>
    </source>
</evidence>
<protein>
    <submittedName>
        <fullName evidence="2">Uncharacterized protein</fullName>
    </submittedName>
</protein>
<evidence type="ECO:0000256" key="1">
    <source>
        <dbReference type="SAM" id="SignalP"/>
    </source>
</evidence>
<accession>A0A1M7MP89</accession>
<dbReference type="AlphaFoldDB" id="A0A1M7MP89"/>
<feature type="chain" id="PRO_5038426550" evidence="1">
    <location>
        <begin position="21"/>
        <end position="215"/>
    </location>
</feature>
<gene>
    <name evidence="2" type="ORF">SAMN05216499_116125</name>
</gene>
<sequence length="215" mass="22596">MHRSWRACLPAFPLLTVLLAAGRTDLALGLSTATEISDFPTCGQIAAGLPGSVGLPGAAAIAGAFVKGLDLDVHMRSTQGIRLGAAAHADHAGDRDGIDDLLRRALSADDNGAQHVLSGRLAGRCRLSDVLDLLENCPGPSYGRGEPDTVMSEAALVPLQHRTGRTTLAQASLLHRVDYRWNSVLGHLDPRLHASAVADTEWCLTNSHYAPADGS</sequence>
<organism evidence="2 3">
    <name type="scientific">Actinacidiphila paucisporea</name>
    <dbReference type="NCBI Taxonomy" id="310782"/>
    <lineage>
        <taxon>Bacteria</taxon>
        <taxon>Bacillati</taxon>
        <taxon>Actinomycetota</taxon>
        <taxon>Actinomycetes</taxon>
        <taxon>Kitasatosporales</taxon>
        <taxon>Streptomycetaceae</taxon>
        <taxon>Actinacidiphila</taxon>
    </lineage>
</organism>
<proteinExistence type="predicted"/>
<dbReference type="EMBL" id="FRBI01000016">
    <property type="protein sequence ID" value="SHM92745.1"/>
    <property type="molecule type" value="Genomic_DNA"/>
</dbReference>